<feature type="compositionally biased region" description="Basic and acidic residues" evidence="1">
    <location>
        <begin position="88"/>
        <end position="98"/>
    </location>
</feature>
<comment type="caution">
    <text evidence="2">The sequence shown here is derived from an EMBL/GenBank/DDBJ whole genome shotgun (WGS) entry which is preliminary data.</text>
</comment>
<feature type="region of interest" description="Disordered" evidence="1">
    <location>
        <begin position="1"/>
        <end position="107"/>
    </location>
</feature>
<organism evidence="2 3">
    <name type="scientific">Popillia japonica</name>
    <name type="common">Japanese beetle</name>
    <dbReference type="NCBI Taxonomy" id="7064"/>
    <lineage>
        <taxon>Eukaryota</taxon>
        <taxon>Metazoa</taxon>
        <taxon>Ecdysozoa</taxon>
        <taxon>Arthropoda</taxon>
        <taxon>Hexapoda</taxon>
        <taxon>Insecta</taxon>
        <taxon>Pterygota</taxon>
        <taxon>Neoptera</taxon>
        <taxon>Endopterygota</taxon>
        <taxon>Coleoptera</taxon>
        <taxon>Polyphaga</taxon>
        <taxon>Scarabaeiformia</taxon>
        <taxon>Scarabaeidae</taxon>
        <taxon>Rutelinae</taxon>
        <taxon>Popillia</taxon>
    </lineage>
</organism>
<sequence length="107" mass="12228">MESRVVGQKSYFFTWTEDEANREDLSKPAETTHRVPENERPKTPQDILPNENSFTQKSQSPQPGPSRVRIPPVVHSTLAENSQAADPISKEEISENIHHKTSCRYQK</sequence>
<proteinExistence type="predicted"/>
<reference evidence="2 3" key="1">
    <citation type="journal article" date="2024" name="BMC Genomics">
        <title>De novo assembly and annotation of Popillia japonica's genome with initial clues to its potential as an invasive pest.</title>
        <authorList>
            <person name="Cucini C."/>
            <person name="Boschi S."/>
            <person name="Funari R."/>
            <person name="Cardaioli E."/>
            <person name="Iannotti N."/>
            <person name="Marturano G."/>
            <person name="Paoli F."/>
            <person name="Bruttini M."/>
            <person name="Carapelli A."/>
            <person name="Frati F."/>
            <person name="Nardi F."/>
        </authorList>
    </citation>
    <scope>NUCLEOTIDE SEQUENCE [LARGE SCALE GENOMIC DNA]</scope>
    <source>
        <strain evidence="2">DMR45628</strain>
    </source>
</reference>
<keyword evidence="3" id="KW-1185">Reference proteome</keyword>
<evidence type="ECO:0000313" key="3">
    <source>
        <dbReference type="Proteomes" id="UP001458880"/>
    </source>
</evidence>
<evidence type="ECO:0000313" key="2">
    <source>
        <dbReference type="EMBL" id="KAK9743653.1"/>
    </source>
</evidence>
<feature type="compositionally biased region" description="Polar residues" evidence="1">
    <location>
        <begin position="50"/>
        <end position="61"/>
    </location>
</feature>
<protein>
    <submittedName>
        <fullName evidence="2">Uncharacterized protein</fullName>
    </submittedName>
</protein>
<dbReference type="AlphaFoldDB" id="A0AAW1MAU4"/>
<accession>A0AAW1MAU4</accession>
<gene>
    <name evidence="2" type="ORF">QE152_g8445</name>
</gene>
<dbReference type="Proteomes" id="UP001458880">
    <property type="component" value="Unassembled WGS sequence"/>
</dbReference>
<evidence type="ECO:0000256" key="1">
    <source>
        <dbReference type="SAM" id="MobiDB-lite"/>
    </source>
</evidence>
<dbReference type="EMBL" id="JASPKY010000067">
    <property type="protein sequence ID" value="KAK9743653.1"/>
    <property type="molecule type" value="Genomic_DNA"/>
</dbReference>
<name>A0AAW1MAU4_POPJA</name>
<feature type="compositionally biased region" description="Basic and acidic residues" evidence="1">
    <location>
        <begin position="22"/>
        <end position="43"/>
    </location>
</feature>